<evidence type="ECO:0000259" key="4">
    <source>
        <dbReference type="Pfam" id="PF13439"/>
    </source>
</evidence>
<comment type="caution">
    <text evidence="5">The sequence shown here is derived from an EMBL/GenBank/DDBJ whole genome shotgun (WGS) entry which is preliminary data.</text>
</comment>
<dbReference type="InterPro" id="IPR028098">
    <property type="entry name" value="Glyco_trans_4-like_N"/>
</dbReference>
<protein>
    <submittedName>
        <fullName evidence="5">Glycosyltransferase</fullName>
    </submittedName>
</protein>
<keyword evidence="2" id="KW-0808">Transferase</keyword>
<dbReference type="GO" id="GO:0016758">
    <property type="term" value="F:hexosyltransferase activity"/>
    <property type="evidence" value="ECO:0007669"/>
    <property type="project" value="TreeGrafter"/>
</dbReference>
<proteinExistence type="predicted"/>
<keyword evidence="6" id="KW-1185">Reference proteome</keyword>
<feature type="domain" description="Glycosyltransferase subfamily 4-like N-terminal" evidence="4">
    <location>
        <begin position="15"/>
        <end position="180"/>
    </location>
</feature>
<dbReference type="Gene3D" id="3.40.50.2000">
    <property type="entry name" value="Glycogen Phosphorylase B"/>
    <property type="match status" value="2"/>
</dbReference>
<dbReference type="Pfam" id="PF13439">
    <property type="entry name" value="Glyco_transf_4"/>
    <property type="match status" value="1"/>
</dbReference>
<sequence length="373" mass="39400">MRIVQIANFYTPASGGLRTCVDEIGRGYGKAGHDRILIVPGTSDTDESTSAGRRVTLPSPKLFGSNSYHMLTANRTCALLDSLAPDVLEVSDKLSVRWLSPWARRNDVPLVLFSHERIDAILRSRVPRGFPLVSLANAANGMLSVRAENIVVTSDFAAAEFARIGADNVRKIPLGCDLEQFRPLPRSQTPSDGVVRLVTVSRLSKEKRVDRSVAALRLLVDNGVNAELTILGDGPLRGQIARQAARLPVRFAGHVSDRGELAHLVATADIALCPSPVETFGLAALEALACGTSVVVPRDGAAHESLGAPGSGVVTDGTPTGLAGGVEALLSVPALQRRSAARVAAERFPWSATVAGLLGLYESYSCLTKASVG</sequence>
<feature type="domain" description="Glycosyl transferase family 1" evidence="3">
    <location>
        <begin position="195"/>
        <end position="338"/>
    </location>
</feature>
<dbReference type="RefSeq" id="WP_199702335.1">
    <property type="nucleotide sequence ID" value="NZ_JAEMNV010000001.1"/>
</dbReference>
<dbReference type="PANTHER" id="PTHR45947:SF3">
    <property type="entry name" value="SULFOQUINOVOSYL TRANSFERASE SQD2"/>
    <property type="match status" value="1"/>
</dbReference>
<dbReference type="EMBL" id="JAEMNV010000001">
    <property type="protein sequence ID" value="MBJ8338021.1"/>
    <property type="molecule type" value="Genomic_DNA"/>
</dbReference>
<dbReference type="PANTHER" id="PTHR45947">
    <property type="entry name" value="SULFOQUINOVOSYL TRANSFERASE SQD2"/>
    <property type="match status" value="1"/>
</dbReference>
<gene>
    <name evidence="5" type="ORF">JGU71_03890</name>
</gene>
<reference evidence="5" key="1">
    <citation type="submission" date="2020-12" db="EMBL/GenBank/DDBJ databases">
        <title>Antrihabitans popcorni sp. nov. and Antrihabitans auranticaus sp. nov., isolated from a larva cave.</title>
        <authorList>
            <person name="Lee S.D."/>
            <person name="Kim I.S."/>
        </authorList>
    </citation>
    <scope>NUCLEOTIDE SEQUENCE</scope>
    <source>
        <strain evidence="5">YC3-6</strain>
    </source>
</reference>
<keyword evidence="1" id="KW-0328">Glycosyltransferase</keyword>
<dbReference type="SUPFAM" id="SSF53756">
    <property type="entry name" value="UDP-Glycosyltransferase/glycogen phosphorylase"/>
    <property type="match status" value="1"/>
</dbReference>
<accession>A0A934NML0</accession>
<dbReference type="Proteomes" id="UP000655868">
    <property type="component" value="Unassembled WGS sequence"/>
</dbReference>
<evidence type="ECO:0000313" key="5">
    <source>
        <dbReference type="EMBL" id="MBJ8338021.1"/>
    </source>
</evidence>
<dbReference type="GO" id="GO:1903509">
    <property type="term" value="P:liposaccharide metabolic process"/>
    <property type="evidence" value="ECO:0007669"/>
    <property type="project" value="UniProtKB-ARBA"/>
</dbReference>
<evidence type="ECO:0000256" key="2">
    <source>
        <dbReference type="ARBA" id="ARBA00022679"/>
    </source>
</evidence>
<evidence type="ECO:0000256" key="1">
    <source>
        <dbReference type="ARBA" id="ARBA00022676"/>
    </source>
</evidence>
<dbReference type="GO" id="GO:1901137">
    <property type="term" value="P:carbohydrate derivative biosynthetic process"/>
    <property type="evidence" value="ECO:0007669"/>
    <property type="project" value="UniProtKB-ARBA"/>
</dbReference>
<dbReference type="InterPro" id="IPR001296">
    <property type="entry name" value="Glyco_trans_1"/>
</dbReference>
<evidence type="ECO:0000259" key="3">
    <source>
        <dbReference type="Pfam" id="PF00534"/>
    </source>
</evidence>
<name>A0A934NML0_9NOCA</name>
<evidence type="ECO:0000313" key="6">
    <source>
        <dbReference type="Proteomes" id="UP000655868"/>
    </source>
</evidence>
<dbReference type="InterPro" id="IPR050194">
    <property type="entry name" value="Glycosyltransferase_grp1"/>
</dbReference>
<dbReference type="Pfam" id="PF00534">
    <property type="entry name" value="Glycos_transf_1"/>
    <property type="match status" value="1"/>
</dbReference>
<dbReference type="AlphaFoldDB" id="A0A934NML0"/>
<organism evidence="5 6">
    <name type="scientific">Antrihabitans stalagmiti</name>
    <dbReference type="NCBI Taxonomy" id="2799499"/>
    <lineage>
        <taxon>Bacteria</taxon>
        <taxon>Bacillati</taxon>
        <taxon>Actinomycetota</taxon>
        <taxon>Actinomycetes</taxon>
        <taxon>Mycobacteriales</taxon>
        <taxon>Nocardiaceae</taxon>
        <taxon>Antrihabitans</taxon>
    </lineage>
</organism>